<keyword evidence="2" id="KW-1185">Reference proteome</keyword>
<accession>A0A6G1HIH0</accession>
<name>A0A6G1HIH0_9PEZI</name>
<dbReference type="Proteomes" id="UP000799640">
    <property type="component" value="Unassembled WGS sequence"/>
</dbReference>
<evidence type="ECO:0000313" key="1">
    <source>
        <dbReference type="EMBL" id="KAF2395647.1"/>
    </source>
</evidence>
<evidence type="ECO:0000313" key="2">
    <source>
        <dbReference type="Proteomes" id="UP000799640"/>
    </source>
</evidence>
<reference evidence="1" key="1">
    <citation type="journal article" date="2020" name="Stud. Mycol.">
        <title>101 Dothideomycetes genomes: a test case for predicting lifestyles and emergence of pathogens.</title>
        <authorList>
            <person name="Haridas S."/>
            <person name="Albert R."/>
            <person name="Binder M."/>
            <person name="Bloem J."/>
            <person name="Labutti K."/>
            <person name="Salamov A."/>
            <person name="Andreopoulos B."/>
            <person name="Baker S."/>
            <person name="Barry K."/>
            <person name="Bills G."/>
            <person name="Bluhm B."/>
            <person name="Cannon C."/>
            <person name="Castanera R."/>
            <person name="Culley D."/>
            <person name="Daum C."/>
            <person name="Ezra D."/>
            <person name="Gonzalez J."/>
            <person name="Henrissat B."/>
            <person name="Kuo A."/>
            <person name="Liang C."/>
            <person name="Lipzen A."/>
            <person name="Lutzoni F."/>
            <person name="Magnuson J."/>
            <person name="Mondo S."/>
            <person name="Nolan M."/>
            <person name="Ohm R."/>
            <person name="Pangilinan J."/>
            <person name="Park H.-J."/>
            <person name="Ramirez L."/>
            <person name="Alfaro M."/>
            <person name="Sun H."/>
            <person name="Tritt A."/>
            <person name="Yoshinaga Y."/>
            <person name="Zwiers L.-H."/>
            <person name="Turgeon B."/>
            <person name="Goodwin S."/>
            <person name="Spatafora J."/>
            <person name="Crous P."/>
            <person name="Grigoriev I."/>
        </authorList>
    </citation>
    <scope>NUCLEOTIDE SEQUENCE</scope>
    <source>
        <strain evidence="1">CBS 262.69</strain>
    </source>
</reference>
<dbReference type="AlphaFoldDB" id="A0A6G1HIH0"/>
<protein>
    <submittedName>
        <fullName evidence="1">Uncharacterized protein</fullName>
    </submittedName>
</protein>
<proteinExistence type="predicted"/>
<dbReference type="EMBL" id="ML996712">
    <property type="protein sequence ID" value="KAF2395647.1"/>
    <property type="molecule type" value="Genomic_DNA"/>
</dbReference>
<sequence length="144" mass="16859">MTKLARPFPTRRARLRSVRRTYRWKEDDAGRWVFRPALRLRNRNLFFSITERRLITQTIHRLHHSTSSLKHPSSPSFNFHTKARHKMAFHVSATALQLHTSSMSIPTTRPLLLILGTRRSRRRVENAQADAALVEMRNLELAAP</sequence>
<gene>
    <name evidence="1" type="ORF">EJ06DRAFT_266392</name>
</gene>
<organism evidence="1 2">
    <name type="scientific">Trichodelitschia bisporula</name>
    <dbReference type="NCBI Taxonomy" id="703511"/>
    <lineage>
        <taxon>Eukaryota</taxon>
        <taxon>Fungi</taxon>
        <taxon>Dikarya</taxon>
        <taxon>Ascomycota</taxon>
        <taxon>Pezizomycotina</taxon>
        <taxon>Dothideomycetes</taxon>
        <taxon>Dothideomycetes incertae sedis</taxon>
        <taxon>Phaeotrichales</taxon>
        <taxon>Phaeotrichaceae</taxon>
        <taxon>Trichodelitschia</taxon>
    </lineage>
</organism>